<comment type="similarity">
    <text evidence="1 2">Belongs to the anti-sigma-factor antagonist family.</text>
</comment>
<dbReference type="PANTHER" id="PTHR33495:SF2">
    <property type="entry name" value="ANTI-SIGMA FACTOR ANTAGONIST TM_1081-RELATED"/>
    <property type="match status" value="1"/>
</dbReference>
<dbReference type="InterPro" id="IPR002645">
    <property type="entry name" value="STAS_dom"/>
</dbReference>
<evidence type="ECO:0000256" key="2">
    <source>
        <dbReference type="RuleBase" id="RU003749"/>
    </source>
</evidence>
<name>A0A7W3TAM9_9ACTN</name>
<comment type="caution">
    <text evidence="4">The sequence shown here is derived from an EMBL/GenBank/DDBJ whole genome shotgun (WGS) entry which is preliminary data.</text>
</comment>
<accession>A0A7W3TAM9</accession>
<protein>
    <recommendedName>
        <fullName evidence="2">Anti-sigma factor antagonist</fullName>
    </recommendedName>
</protein>
<dbReference type="PANTHER" id="PTHR33495">
    <property type="entry name" value="ANTI-SIGMA FACTOR ANTAGONIST TM_1081-RELATED-RELATED"/>
    <property type="match status" value="1"/>
</dbReference>
<proteinExistence type="inferred from homology"/>
<dbReference type="Proteomes" id="UP000538929">
    <property type="component" value="Unassembled WGS sequence"/>
</dbReference>
<evidence type="ECO:0000256" key="1">
    <source>
        <dbReference type="ARBA" id="ARBA00009013"/>
    </source>
</evidence>
<gene>
    <name evidence="4" type="ORF">FNQ90_04105</name>
</gene>
<feature type="domain" description="STAS" evidence="3">
    <location>
        <begin position="15"/>
        <end position="116"/>
    </location>
</feature>
<organism evidence="4 5">
    <name type="scientific">Streptomyces alkaliphilus</name>
    <dbReference type="NCBI Taxonomy" id="1472722"/>
    <lineage>
        <taxon>Bacteria</taxon>
        <taxon>Bacillati</taxon>
        <taxon>Actinomycetota</taxon>
        <taxon>Actinomycetes</taxon>
        <taxon>Kitasatosporales</taxon>
        <taxon>Streptomycetaceae</taxon>
        <taxon>Streptomyces</taxon>
    </lineage>
</organism>
<dbReference type="AlphaFoldDB" id="A0A7W3TAM9"/>
<dbReference type="EMBL" id="VKHT01000062">
    <property type="protein sequence ID" value="MBB0243314.1"/>
    <property type="molecule type" value="Genomic_DNA"/>
</dbReference>
<reference evidence="5" key="1">
    <citation type="submission" date="2019-10" db="EMBL/GenBank/DDBJ databases">
        <title>Streptomyces sp. nov., a novel actinobacterium isolated from alkaline environment.</title>
        <authorList>
            <person name="Golinska P."/>
        </authorList>
    </citation>
    <scope>NUCLEOTIDE SEQUENCE [LARGE SCALE GENOMIC DNA]</scope>
    <source>
        <strain evidence="5">DSM 42118</strain>
    </source>
</reference>
<dbReference type="SUPFAM" id="SSF52091">
    <property type="entry name" value="SpoIIaa-like"/>
    <property type="match status" value="1"/>
</dbReference>
<dbReference type="NCBIfam" id="TIGR00377">
    <property type="entry name" value="ant_ant_sig"/>
    <property type="match status" value="1"/>
</dbReference>
<dbReference type="InterPro" id="IPR003658">
    <property type="entry name" value="Anti-sigma_ant"/>
</dbReference>
<keyword evidence="5" id="KW-1185">Reference proteome</keyword>
<dbReference type="RefSeq" id="WP_182605008.1">
    <property type="nucleotide sequence ID" value="NZ_VKHT01000062.1"/>
</dbReference>
<evidence type="ECO:0000313" key="4">
    <source>
        <dbReference type="EMBL" id="MBB0243314.1"/>
    </source>
</evidence>
<dbReference type="CDD" id="cd07043">
    <property type="entry name" value="STAS_anti-anti-sigma_factors"/>
    <property type="match status" value="1"/>
</dbReference>
<dbReference type="InterPro" id="IPR036513">
    <property type="entry name" value="STAS_dom_sf"/>
</dbReference>
<evidence type="ECO:0000259" key="3">
    <source>
        <dbReference type="PROSITE" id="PS50801"/>
    </source>
</evidence>
<dbReference type="PROSITE" id="PS50801">
    <property type="entry name" value="STAS"/>
    <property type="match status" value="1"/>
</dbReference>
<evidence type="ECO:0000313" key="5">
    <source>
        <dbReference type="Proteomes" id="UP000538929"/>
    </source>
</evidence>
<dbReference type="Pfam" id="PF01740">
    <property type="entry name" value="STAS"/>
    <property type="match status" value="1"/>
</dbReference>
<dbReference type="Gene3D" id="3.30.750.24">
    <property type="entry name" value="STAS domain"/>
    <property type="match status" value="1"/>
</dbReference>
<dbReference type="GO" id="GO:0043856">
    <property type="term" value="F:anti-sigma factor antagonist activity"/>
    <property type="evidence" value="ECO:0007669"/>
    <property type="project" value="InterPro"/>
</dbReference>
<sequence length="118" mass="12702">MHNGNFDVTLRSHPQGYWLLVVTGELDHHTAPRLRGALDELPRAADTTLIVDISGLNYCDSSGIAALVTAYRRVVDPGGRLVLAGPDDEMMRLFGIVGLDELFTISPNVEEAAATLSA</sequence>